<protein>
    <submittedName>
        <fullName evidence="2">Uncharacterized protein</fullName>
    </submittedName>
</protein>
<name>A0A9D3Y3R9_DREPO</name>
<dbReference type="AlphaFoldDB" id="A0A9D3Y3R9"/>
<keyword evidence="1" id="KW-0732">Signal</keyword>
<reference evidence="2" key="1">
    <citation type="journal article" date="2019" name="bioRxiv">
        <title>The Genome of the Zebra Mussel, Dreissena polymorpha: A Resource for Invasive Species Research.</title>
        <authorList>
            <person name="McCartney M.A."/>
            <person name="Auch B."/>
            <person name="Kono T."/>
            <person name="Mallez S."/>
            <person name="Zhang Y."/>
            <person name="Obille A."/>
            <person name="Becker A."/>
            <person name="Abrahante J.E."/>
            <person name="Garbe J."/>
            <person name="Badalamenti J.P."/>
            <person name="Herman A."/>
            <person name="Mangelson H."/>
            <person name="Liachko I."/>
            <person name="Sullivan S."/>
            <person name="Sone E.D."/>
            <person name="Koren S."/>
            <person name="Silverstein K.A.T."/>
            <person name="Beckman K.B."/>
            <person name="Gohl D.M."/>
        </authorList>
    </citation>
    <scope>NUCLEOTIDE SEQUENCE</scope>
    <source>
        <strain evidence="2">Duluth1</strain>
        <tissue evidence="2">Whole animal</tissue>
    </source>
</reference>
<keyword evidence="3" id="KW-1185">Reference proteome</keyword>
<evidence type="ECO:0000313" key="3">
    <source>
        <dbReference type="Proteomes" id="UP000828390"/>
    </source>
</evidence>
<accession>A0A9D3Y3R9</accession>
<organism evidence="2 3">
    <name type="scientific">Dreissena polymorpha</name>
    <name type="common">Zebra mussel</name>
    <name type="synonym">Mytilus polymorpha</name>
    <dbReference type="NCBI Taxonomy" id="45954"/>
    <lineage>
        <taxon>Eukaryota</taxon>
        <taxon>Metazoa</taxon>
        <taxon>Spiralia</taxon>
        <taxon>Lophotrochozoa</taxon>
        <taxon>Mollusca</taxon>
        <taxon>Bivalvia</taxon>
        <taxon>Autobranchia</taxon>
        <taxon>Heteroconchia</taxon>
        <taxon>Euheterodonta</taxon>
        <taxon>Imparidentia</taxon>
        <taxon>Neoheterodontei</taxon>
        <taxon>Myida</taxon>
        <taxon>Dreissenoidea</taxon>
        <taxon>Dreissenidae</taxon>
        <taxon>Dreissena</taxon>
    </lineage>
</organism>
<feature type="chain" id="PRO_5039569678" evidence="1">
    <location>
        <begin position="20"/>
        <end position="61"/>
    </location>
</feature>
<reference evidence="2" key="2">
    <citation type="submission" date="2020-11" db="EMBL/GenBank/DDBJ databases">
        <authorList>
            <person name="McCartney M.A."/>
            <person name="Auch B."/>
            <person name="Kono T."/>
            <person name="Mallez S."/>
            <person name="Becker A."/>
            <person name="Gohl D.M."/>
            <person name="Silverstein K.A.T."/>
            <person name="Koren S."/>
            <person name="Bechman K.B."/>
            <person name="Herman A."/>
            <person name="Abrahante J.E."/>
            <person name="Garbe J."/>
        </authorList>
    </citation>
    <scope>NUCLEOTIDE SEQUENCE</scope>
    <source>
        <strain evidence="2">Duluth1</strain>
        <tissue evidence="2">Whole animal</tissue>
    </source>
</reference>
<evidence type="ECO:0000313" key="2">
    <source>
        <dbReference type="EMBL" id="KAH3691388.1"/>
    </source>
</evidence>
<gene>
    <name evidence="2" type="ORF">DPMN_194022</name>
</gene>
<comment type="caution">
    <text evidence="2">The sequence shown here is derived from an EMBL/GenBank/DDBJ whole genome shotgun (WGS) entry which is preliminary data.</text>
</comment>
<dbReference type="Proteomes" id="UP000828390">
    <property type="component" value="Unassembled WGS sequence"/>
</dbReference>
<evidence type="ECO:0000256" key="1">
    <source>
        <dbReference type="SAM" id="SignalP"/>
    </source>
</evidence>
<proteinExistence type="predicted"/>
<dbReference type="EMBL" id="JAIWYP010000037">
    <property type="protein sequence ID" value="KAH3691388.1"/>
    <property type="molecule type" value="Genomic_DNA"/>
</dbReference>
<sequence>MMSVSKFIVLCVVLGLSSSTSVQLGPRREASVNDSKVLEMAKLYISQTQNWKLSAITKAEI</sequence>
<feature type="signal peptide" evidence="1">
    <location>
        <begin position="1"/>
        <end position="19"/>
    </location>
</feature>